<evidence type="ECO:0000256" key="1">
    <source>
        <dbReference type="SAM" id="MobiDB-lite"/>
    </source>
</evidence>
<proteinExistence type="predicted"/>
<dbReference type="AlphaFoldDB" id="A0A4C1YQS8"/>
<dbReference type="Proteomes" id="UP000299102">
    <property type="component" value="Unassembled WGS sequence"/>
</dbReference>
<name>A0A4C1YQS8_EUMVA</name>
<keyword evidence="3" id="KW-1185">Reference proteome</keyword>
<dbReference type="EMBL" id="BGZK01001300">
    <property type="protein sequence ID" value="GBP76705.1"/>
    <property type="molecule type" value="Genomic_DNA"/>
</dbReference>
<comment type="caution">
    <text evidence="2">The sequence shown here is derived from an EMBL/GenBank/DDBJ whole genome shotgun (WGS) entry which is preliminary data.</text>
</comment>
<reference evidence="2 3" key="1">
    <citation type="journal article" date="2019" name="Commun. Biol.">
        <title>The bagworm genome reveals a unique fibroin gene that provides high tensile strength.</title>
        <authorList>
            <person name="Kono N."/>
            <person name="Nakamura H."/>
            <person name="Ohtoshi R."/>
            <person name="Tomita M."/>
            <person name="Numata K."/>
            <person name="Arakawa K."/>
        </authorList>
    </citation>
    <scope>NUCLEOTIDE SEQUENCE [LARGE SCALE GENOMIC DNA]</scope>
</reference>
<gene>
    <name evidence="2" type="ORF">EVAR_52440_1</name>
</gene>
<organism evidence="2 3">
    <name type="scientific">Eumeta variegata</name>
    <name type="common">Bagworm moth</name>
    <name type="synonym">Eumeta japonica</name>
    <dbReference type="NCBI Taxonomy" id="151549"/>
    <lineage>
        <taxon>Eukaryota</taxon>
        <taxon>Metazoa</taxon>
        <taxon>Ecdysozoa</taxon>
        <taxon>Arthropoda</taxon>
        <taxon>Hexapoda</taxon>
        <taxon>Insecta</taxon>
        <taxon>Pterygota</taxon>
        <taxon>Neoptera</taxon>
        <taxon>Endopterygota</taxon>
        <taxon>Lepidoptera</taxon>
        <taxon>Glossata</taxon>
        <taxon>Ditrysia</taxon>
        <taxon>Tineoidea</taxon>
        <taxon>Psychidae</taxon>
        <taxon>Oiketicinae</taxon>
        <taxon>Eumeta</taxon>
    </lineage>
</organism>
<feature type="region of interest" description="Disordered" evidence="1">
    <location>
        <begin position="1"/>
        <end position="22"/>
    </location>
</feature>
<feature type="region of interest" description="Disordered" evidence="1">
    <location>
        <begin position="63"/>
        <end position="85"/>
    </location>
</feature>
<accession>A0A4C1YQS8</accession>
<evidence type="ECO:0000313" key="3">
    <source>
        <dbReference type="Proteomes" id="UP000299102"/>
    </source>
</evidence>
<sequence>MRATKKQVGTAAHGHPQPQRSRQCVVGLLGRNRKSDGEGKTLKSRRRAVRALVRVPVMTGHEITARSWRPPSDRRPSGKRRRRRCPALCPYSNDEQLDTRAVLHTRGYRHIFDNSMNTSGGLNPCIVASHYRELYVEKQKRVKLLGADERARVGASAPSVTEDWRTPERLSIVLGRDRDDRALMLAARKKMQCCGIGTRVDGQAPKCCGL</sequence>
<evidence type="ECO:0000313" key="2">
    <source>
        <dbReference type="EMBL" id="GBP76705.1"/>
    </source>
</evidence>
<protein>
    <submittedName>
        <fullName evidence="2">Uncharacterized protein</fullName>
    </submittedName>
</protein>